<evidence type="ECO:0000256" key="4">
    <source>
        <dbReference type="ARBA" id="ARBA00023136"/>
    </source>
</evidence>
<dbReference type="AlphaFoldDB" id="A0A1V9FCP5"/>
<dbReference type="RefSeq" id="WP_081197280.1">
    <property type="nucleotide sequence ID" value="NZ_FOCZ01000010.1"/>
</dbReference>
<dbReference type="EMBL" id="LVXG01000002">
    <property type="protein sequence ID" value="OQP56071.1"/>
    <property type="molecule type" value="Genomic_DNA"/>
</dbReference>
<evidence type="ECO:0000259" key="6">
    <source>
        <dbReference type="Pfam" id="PF07291"/>
    </source>
</evidence>
<protein>
    <recommendedName>
        <fullName evidence="6">Methylamine utilisation protein MauE domain-containing protein</fullName>
    </recommendedName>
</protein>
<accession>A0A1V9FCP5</accession>
<keyword evidence="4 5" id="KW-0472">Membrane</keyword>
<evidence type="ECO:0000256" key="3">
    <source>
        <dbReference type="ARBA" id="ARBA00022989"/>
    </source>
</evidence>
<evidence type="ECO:0000256" key="5">
    <source>
        <dbReference type="SAM" id="Phobius"/>
    </source>
</evidence>
<feature type="transmembrane region" description="Helical" evidence="5">
    <location>
        <begin position="108"/>
        <end position="127"/>
    </location>
</feature>
<proteinExistence type="predicted"/>
<keyword evidence="3 5" id="KW-1133">Transmembrane helix</keyword>
<name>A0A1V9FCP5_9BACT</name>
<evidence type="ECO:0000256" key="2">
    <source>
        <dbReference type="ARBA" id="ARBA00022692"/>
    </source>
</evidence>
<organism evidence="7 8">
    <name type="scientific">Niastella yeongjuensis</name>
    <dbReference type="NCBI Taxonomy" id="354355"/>
    <lineage>
        <taxon>Bacteria</taxon>
        <taxon>Pseudomonadati</taxon>
        <taxon>Bacteroidota</taxon>
        <taxon>Chitinophagia</taxon>
        <taxon>Chitinophagales</taxon>
        <taxon>Chitinophagaceae</taxon>
        <taxon>Niastella</taxon>
    </lineage>
</organism>
<evidence type="ECO:0000256" key="1">
    <source>
        <dbReference type="ARBA" id="ARBA00004141"/>
    </source>
</evidence>
<dbReference type="GO" id="GO:0030416">
    <property type="term" value="P:methylamine metabolic process"/>
    <property type="evidence" value="ECO:0007669"/>
    <property type="project" value="InterPro"/>
</dbReference>
<reference evidence="8" key="1">
    <citation type="submission" date="2016-04" db="EMBL/GenBank/DDBJ databases">
        <authorList>
            <person name="Chen L."/>
            <person name="Zhuang W."/>
            <person name="Wang G."/>
        </authorList>
    </citation>
    <scope>NUCLEOTIDE SEQUENCE [LARGE SCALE GENOMIC DNA]</scope>
    <source>
        <strain evidence="8">17621</strain>
    </source>
</reference>
<sequence>MEETTLSGRLPTEELTIKNSNKKNNLSGFFPVSSNKNMDSLILNTITIFFAGLFFYQAIYKLVDLQNYGRWLFFSPFIHNHWSILSVLIPIVQIVTTLLLLIPRFRTVMLYFLFVCFLGYLIYLVTGQQKGYLIMQPYEVFWFLPKWNLMILLNAFYSFTAYKAITIDQKLKLSLR</sequence>
<feature type="transmembrane region" description="Helical" evidence="5">
    <location>
        <begin position="80"/>
        <end position="101"/>
    </location>
</feature>
<evidence type="ECO:0000313" key="7">
    <source>
        <dbReference type="EMBL" id="OQP56071.1"/>
    </source>
</evidence>
<dbReference type="STRING" id="354355.SAMN05660816_04862"/>
<comment type="caution">
    <text evidence="7">The sequence shown here is derived from an EMBL/GenBank/DDBJ whole genome shotgun (WGS) entry which is preliminary data.</text>
</comment>
<gene>
    <name evidence="7" type="ORF">A4H97_21065</name>
</gene>
<feature type="domain" description="Methylamine utilisation protein MauE" evidence="6">
    <location>
        <begin position="41"/>
        <end position="127"/>
    </location>
</feature>
<evidence type="ECO:0000313" key="8">
    <source>
        <dbReference type="Proteomes" id="UP000192610"/>
    </source>
</evidence>
<feature type="transmembrane region" description="Helical" evidence="5">
    <location>
        <begin position="41"/>
        <end position="60"/>
    </location>
</feature>
<dbReference type="GO" id="GO:0016020">
    <property type="term" value="C:membrane"/>
    <property type="evidence" value="ECO:0007669"/>
    <property type="project" value="UniProtKB-SubCell"/>
</dbReference>
<keyword evidence="2 5" id="KW-0812">Transmembrane</keyword>
<dbReference type="InterPro" id="IPR009908">
    <property type="entry name" value="Methylamine_util_MauE"/>
</dbReference>
<feature type="transmembrane region" description="Helical" evidence="5">
    <location>
        <begin position="147"/>
        <end position="165"/>
    </location>
</feature>
<comment type="subcellular location">
    <subcellularLocation>
        <location evidence="1">Membrane</location>
        <topology evidence="1">Multi-pass membrane protein</topology>
    </subcellularLocation>
</comment>
<keyword evidence="8" id="KW-1185">Reference proteome</keyword>
<dbReference type="Proteomes" id="UP000192610">
    <property type="component" value="Unassembled WGS sequence"/>
</dbReference>
<dbReference type="Pfam" id="PF07291">
    <property type="entry name" value="MauE"/>
    <property type="match status" value="1"/>
</dbReference>